<name>A0A0T9UDQ3_YERAL</name>
<dbReference type="AlphaFoldDB" id="A0A0T9UDQ3"/>
<sequence length="86" mass="8982">MKDSEVINIQNNGTADKTNVDVSGTLNVNRGGLSSNLLLSGGKININVGGVANDSTITTSIHRAAQIFLLAFDFDVGFVHAPPTAR</sequence>
<evidence type="ECO:0000313" key="1">
    <source>
        <dbReference type="EMBL" id="CNL34842.1"/>
    </source>
</evidence>
<dbReference type="EMBL" id="CQEJ01000015">
    <property type="protein sequence ID" value="CNL34842.1"/>
    <property type="molecule type" value="Genomic_DNA"/>
</dbReference>
<organism evidence="1 2">
    <name type="scientific">Yersinia aldovae</name>
    <dbReference type="NCBI Taxonomy" id="29483"/>
    <lineage>
        <taxon>Bacteria</taxon>
        <taxon>Pseudomonadati</taxon>
        <taxon>Pseudomonadota</taxon>
        <taxon>Gammaproteobacteria</taxon>
        <taxon>Enterobacterales</taxon>
        <taxon>Yersiniaceae</taxon>
        <taxon>Yersinia</taxon>
    </lineage>
</organism>
<protein>
    <submittedName>
        <fullName evidence="1">Uncharacterized protein</fullName>
    </submittedName>
</protein>
<dbReference type="Proteomes" id="UP000041595">
    <property type="component" value="Unassembled WGS sequence"/>
</dbReference>
<proteinExistence type="predicted"/>
<evidence type="ECO:0000313" key="2">
    <source>
        <dbReference type="Proteomes" id="UP000041595"/>
    </source>
</evidence>
<dbReference type="InterPro" id="IPR012332">
    <property type="entry name" value="Autotransporter_pectin_lyase_C"/>
</dbReference>
<dbReference type="Gene3D" id="2.160.20.20">
    <property type="match status" value="1"/>
</dbReference>
<accession>A0A0T9UDQ3</accession>
<gene>
    <name evidence="1" type="ORF">ERS137965_02793</name>
</gene>
<dbReference type="RefSeq" id="WP_042840629.1">
    <property type="nucleotide sequence ID" value="NZ_CQEJ01000015.1"/>
</dbReference>
<reference evidence="1 2" key="1">
    <citation type="submission" date="2015-03" db="EMBL/GenBank/DDBJ databases">
        <authorList>
            <person name="Murphy D."/>
        </authorList>
    </citation>
    <scope>NUCLEOTIDE SEQUENCE [LARGE SCALE GENOMIC DNA]</scope>
    <source>
        <strain evidence="1 2">IP06005</strain>
    </source>
</reference>